<name>A0A9W6S4P7_9ACTN</name>
<accession>A0A9W6S4P7</accession>
<gene>
    <name evidence="2" type="ORF">Airi02_052780</name>
</gene>
<dbReference type="AlphaFoldDB" id="A0A9W6S4P7"/>
<protein>
    <submittedName>
        <fullName evidence="2">Uncharacterized protein</fullName>
    </submittedName>
</protein>
<evidence type="ECO:0000256" key="1">
    <source>
        <dbReference type="SAM" id="MobiDB-lite"/>
    </source>
</evidence>
<reference evidence="2" key="1">
    <citation type="submission" date="2023-03" db="EMBL/GenBank/DDBJ databases">
        <title>Actinoallomurus iriomotensis NBRC 103684.</title>
        <authorList>
            <person name="Ichikawa N."/>
            <person name="Sato H."/>
            <person name="Tonouchi N."/>
        </authorList>
    </citation>
    <scope>NUCLEOTIDE SEQUENCE</scope>
    <source>
        <strain evidence="2">NBRC 103684</strain>
    </source>
</reference>
<dbReference type="Proteomes" id="UP001165074">
    <property type="component" value="Unassembled WGS sequence"/>
</dbReference>
<evidence type="ECO:0000313" key="2">
    <source>
        <dbReference type="EMBL" id="GLY87349.1"/>
    </source>
</evidence>
<comment type="caution">
    <text evidence="2">The sequence shown here is derived from an EMBL/GenBank/DDBJ whole genome shotgun (WGS) entry which is preliminary data.</text>
</comment>
<feature type="compositionally biased region" description="Polar residues" evidence="1">
    <location>
        <begin position="88"/>
        <end position="104"/>
    </location>
</feature>
<dbReference type="EMBL" id="BSTK01000008">
    <property type="protein sequence ID" value="GLY87349.1"/>
    <property type="molecule type" value="Genomic_DNA"/>
</dbReference>
<organism evidence="2 3">
    <name type="scientific">Actinoallomurus iriomotensis</name>
    <dbReference type="NCBI Taxonomy" id="478107"/>
    <lineage>
        <taxon>Bacteria</taxon>
        <taxon>Bacillati</taxon>
        <taxon>Actinomycetota</taxon>
        <taxon>Actinomycetes</taxon>
        <taxon>Streptosporangiales</taxon>
        <taxon>Thermomonosporaceae</taxon>
        <taxon>Actinoallomurus</taxon>
    </lineage>
</organism>
<proteinExistence type="predicted"/>
<keyword evidence="3" id="KW-1185">Reference proteome</keyword>
<dbReference type="RefSeq" id="WP_285576353.1">
    <property type="nucleotide sequence ID" value="NZ_BSTK01000008.1"/>
</dbReference>
<feature type="region of interest" description="Disordered" evidence="1">
    <location>
        <begin position="133"/>
        <end position="180"/>
    </location>
</feature>
<sequence>MHDERGRHPAMRLMVDGKEAMVSSGTARSAWSLPRSPRPYRAVGQRGFETDLGPLAGDRDLLSQCTAGRNRTARAGTADTVTDDQLLGNASTGGRSPRGPSTSPFDEVNAAYDSFHRYLSQGLGLRGRLLCPGSEATCSPDAPPSTRVRSPRRIQAGRQAHRPAASRCATAAGGSERSPG</sequence>
<feature type="region of interest" description="Disordered" evidence="1">
    <location>
        <begin position="72"/>
        <end position="106"/>
    </location>
</feature>
<evidence type="ECO:0000313" key="3">
    <source>
        <dbReference type="Proteomes" id="UP001165074"/>
    </source>
</evidence>